<feature type="disulfide bond" evidence="9">
    <location>
        <begin position="88"/>
        <end position="103"/>
    </location>
</feature>
<dbReference type="Gene3D" id="1.10.533.10">
    <property type="entry name" value="Death Domain, Fas"/>
    <property type="match status" value="1"/>
</dbReference>
<evidence type="ECO:0000256" key="4">
    <source>
        <dbReference type="ARBA" id="ARBA00022737"/>
    </source>
</evidence>
<dbReference type="SUPFAM" id="SSF47986">
    <property type="entry name" value="DEATH domain"/>
    <property type="match status" value="1"/>
</dbReference>
<evidence type="ECO:0000259" key="13">
    <source>
        <dbReference type="PROSITE" id="PS50017"/>
    </source>
</evidence>
<dbReference type="SUPFAM" id="SSF57586">
    <property type="entry name" value="TNF receptor-like"/>
    <property type="match status" value="2"/>
</dbReference>
<feature type="disulfide bond" evidence="9">
    <location>
        <begin position="64"/>
        <end position="77"/>
    </location>
</feature>
<feature type="chain" id="PRO_5045310342" evidence="12">
    <location>
        <begin position="24"/>
        <end position="402"/>
    </location>
</feature>
<reference evidence="16" key="1">
    <citation type="submission" date="2025-08" db="UniProtKB">
        <authorList>
            <consortium name="RefSeq"/>
        </authorList>
    </citation>
    <scope>IDENTIFICATION</scope>
</reference>
<keyword evidence="8" id="KW-0325">Glycoprotein</keyword>
<keyword evidence="7" id="KW-0675">Receptor</keyword>
<protein>
    <submittedName>
        <fullName evidence="16">Uncharacterized protein isoform X1</fullName>
    </submittedName>
</protein>
<evidence type="ECO:0000256" key="12">
    <source>
        <dbReference type="SAM" id="SignalP"/>
    </source>
</evidence>
<feature type="compositionally biased region" description="Polar residues" evidence="10">
    <location>
        <begin position="256"/>
        <end position="273"/>
    </location>
</feature>
<dbReference type="RefSeq" id="XP_072835175.1">
    <property type="nucleotide sequence ID" value="XM_072979074.1"/>
</dbReference>
<evidence type="ECO:0000313" key="16">
    <source>
        <dbReference type="RefSeq" id="XP_072835175.1"/>
    </source>
</evidence>
<evidence type="ECO:0000256" key="2">
    <source>
        <dbReference type="ARBA" id="ARBA00022703"/>
    </source>
</evidence>
<dbReference type="SMART" id="SM00208">
    <property type="entry name" value="TNFR"/>
    <property type="match status" value="3"/>
</dbReference>
<evidence type="ECO:0000256" key="8">
    <source>
        <dbReference type="ARBA" id="ARBA00023180"/>
    </source>
</evidence>
<dbReference type="Gene3D" id="2.10.50.10">
    <property type="entry name" value="Tumor Necrosis Factor Receptor, subunit A, domain 2"/>
    <property type="match status" value="3"/>
</dbReference>
<feature type="domain" description="TNFR-Cys" evidence="14">
    <location>
        <begin position="44"/>
        <end position="85"/>
    </location>
</feature>
<evidence type="ECO:0000256" key="1">
    <source>
        <dbReference type="ARBA" id="ARBA00004370"/>
    </source>
</evidence>
<dbReference type="GeneID" id="110072186"/>
<feature type="repeat" description="TNFR-Cys" evidence="9">
    <location>
        <begin position="44"/>
        <end position="85"/>
    </location>
</feature>
<evidence type="ECO:0000313" key="15">
    <source>
        <dbReference type="Proteomes" id="UP001652642"/>
    </source>
</evidence>
<keyword evidence="2" id="KW-0053">Apoptosis</keyword>
<feature type="repeat" description="TNFR-Cys" evidence="9">
    <location>
        <begin position="87"/>
        <end position="128"/>
    </location>
</feature>
<feature type="compositionally biased region" description="Basic and acidic residues" evidence="10">
    <location>
        <begin position="240"/>
        <end position="250"/>
    </location>
</feature>
<feature type="region of interest" description="Disordered" evidence="10">
    <location>
        <begin position="237"/>
        <end position="287"/>
    </location>
</feature>
<sequence length="402" mass="45308">MNTKWMLVFLAAWISFGVPKHEAKAVSLSQVQNPTEPSREALEICNKGSELSGKKLYPHNGQCCEQCPPGFQVDKHCTPTTPTTCVPCHKDTYIKYHNTQQHCFPCEECRQLDQVEIQSCSPTNNTQCSCKNGTFCSPDLPCETCHKCRLRCPDGEEMVQACTPTSDIQCQPYTTPPTPAETGSKVLLIAFMVVLGLLLVILILAFTFRRYCRCWHKVGERDSTVTLNCKSFLGNCQGQHGERDNERNESAEVEPLTNNSPNYIPSNSGTTPCCASAPTEGTKEGGEFPAKREKTLIPANGRNPTVALRQSFETFIRQVPLKEWRRYMRALDLTDNEITRSERSEDDLYEQQFQMLQTWLDKGGKEADLNALLAKLRSTNLRGVEREIREALISQGLYTYEE</sequence>
<keyword evidence="3 12" id="KW-0732">Signal</keyword>
<evidence type="ECO:0000256" key="6">
    <source>
        <dbReference type="ARBA" id="ARBA00023157"/>
    </source>
</evidence>
<dbReference type="InterPro" id="IPR001368">
    <property type="entry name" value="TNFR/NGFR_Cys_rich_reg"/>
</dbReference>
<keyword evidence="4" id="KW-0677">Repeat</keyword>
<evidence type="ECO:0000259" key="14">
    <source>
        <dbReference type="PROSITE" id="PS50050"/>
    </source>
</evidence>
<feature type="disulfide bond" evidence="9">
    <location>
        <begin position="67"/>
        <end position="85"/>
    </location>
</feature>
<dbReference type="PANTHER" id="PTHR46330">
    <property type="entry name" value="TUMOR NECROSIS FACTOR RECEPTOR SUPERFAMILY MEMBER 10B"/>
    <property type="match status" value="1"/>
</dbReference>
<dbReference type="Pfam" id="PF00531">
    <property type="entry name" value="Death"/>
    <property type="match status" value="1"/>
</dbReference>
<keyword evidence="11" id="KW-0812">Transmembrane</keyword>
<evidence type="ECO:0000256" key="10">
    <source>
        <dbReference type="SAM" id="MobiDB-lite"/>
    </source>
</evidence>
<dbReference type="InterPro" id="IPR052491">
    <property type="entry name" value="TNFRSF10"/>
</dbReference>
<keyword evidence="6 9" id="KW-1015">Disulfide bond</keyword>
<feature type="domain" description="Death" evidence="13">
    <location>
        <begin position="323"/>
        <end position="392"/>
    </location>
</feature>
<feature type="domain" description="TNFR-Cys" evidence="14">
    <location>
        <begin position="129"/>
        <end position="170"/>
    </location>
</feature>
<evidence type="ECO:0000256" key="5">
    <source>
        <dbReference type="ARBA" id="ARBA00023136"/>
    </source>
</evidence>
<accession>A0ABM5EPW5</accession>
<dbReference type="SMART" id="SM00005">
    <property type="entry name" value="DEATH"/>
    <property type="match status" value="1"/>
</dbReference>
<feature type="domain" description="TNFR-Cys" evidence="14">
    <location>
        <begin position="87"/>
        <end position="128"/>
    </location>
</feature>
<keyword evidence="11" id="KW-1133">Transmembrane helix</keyword>
<evidence type="ECO:0000256" key="11">
    <source>
        <dbReference type="SAM" id="Phobius"/>
    </source>
</evidence>
<dbReference type="PROSITE" id="PS50017">
    <property type="entry name" value="DEATH_DOMAIN"/>
    <property type="match status" value="1"/>
</dbReference>
<evidence type="ECO:0000256" key="3">
    <source>
        <dbReference type="ARBA" id="ARBA00022729"/>
    </source>
</evidence>
<dbReference type="Pfam" id="PF00020">
    <property type="entry name" value="TNFR_c6"/>
    <property type="match status" value="2"/>
</dbReference>
<feature type="signal peptide" evidence="12">
    <location>
        <begin position="1"/>
        <end position="23"/>
    </location>
</feature>
<dbReference type="PANTHER" id="PTHR46330:SF6">
    <property type="entry name" value="HEMATOPOIETIC DEATH RECEPTOR-RELATED"/>
    <property type="match status" value="1"/>
</dbReference>
<gene>
    <name evidence="16" type="primary">LOC110072186</name>
</gene>
<keyword evidence="15" id="KW-1185">Reference proteome</keyword>
<name>A0ABM5EPW5_9SAUR</name>
<evidence type="ECO:0000256" key="9">
    <source>
        <dbReference type="PROSITE-ProRule" id="PRU00206"/>
    </source>
</evidence>
<evidence type="ECO:0000256" key="7">
    <source>
        <dbReference type="ARBA" id="ARBA00023170"/>
    </source>
</evidence>
<dbReference type="Proteomes" id="UP001652642">
    <property type="component" value="Chromosome 8"/>
</dbReference>
<feature type="repeat" description="TNFR-Cys" evidence="9">
    <location>
        <begin position="129"/>
        <end position="170"/>
    </location>
</feature>
<keyword evidence="5 11" id="KW-0472">Membrane</keyword>
<dbReference type="InterPro" id="IPR000488">
    <property type="entry name" value="Death_dom"/>
</dbReference>
<dbReference type="PROSITE" id="PS50050">
    <property type="entry name" value="TNFR_NGFR_2"/>
    <property type="match status" value="3"/>
</dbReference>
<organism evidence="15 16">
    <name type="scientific">Pogona vitticeps</name>
    <name type="common">central bearded dragon</name>
    <dbReference type="NCBI Taxonomy" id="103695"/>
    <lineage>
        <taxon>Eukaryota</taxon>
        <taxon>Metazoa</taxon>
        <taxon>Chordata</taxon>
        <taxon>Craniata</taxon>
        <taxon>Vertebrata</taxon>
        <taxon>Euteleostomi</taxon>
        <taxon>Lepidosauria</taxon>
        <taxon>Squamata</taxon>
        <taxon>Bifurcata</taxon>
        <taxon>Unidentata</taxon>
        <taxon>Episquamata</taxon>
        <taxon>Toxicofera</taxon>
        <taxon>Iguania</taxon>
        <taxon>Acrodonta</taxon>
        <taxon>Agamidae</taxon>
        <taxon>Amphibolurinae</taxon>
        <taxon>Pogona</taxon>
    </lineage>
</organism>
<proteinExistence type="predicted"/>
<comment type="subcellular location">
    <subcellularLocation>
        <location evidence="1">Membrane</location>
    </subcellularLocation>
</comment>
<feature type="disulfide bond" evidence="9">
    <location>
        <begin position="152"/>
        <end position="170"/>
    </location>
</feature>
<feature type="disulfide bond" evidence="9">
    <location>
        <begin position="130"/>
        <end position="145"/>
    </location>
</feature>
<feature type="transmembrane region" description="Helical" evidence="11">
    <location>
        <begin position="186"/>
        <end position="208"/>
    </location>
</feature>
<dbReference type="InterPro" id="IPR011029">
    <property type="entry name" value="DEATH-like_dom_sf"/>
</dbReference>
<comment type="caution">
    <text evidence="9">Lacks conserved residue(s) required for the propagation of feature annotation.</text>
</comment>